<keyword evidence="2" id="KW-1185">Reference proteome</keyword>
<accession>A0A0S4JH69</accession>
<dbReference type="AlphaFoldDB" id="A0A0S4JH69"/>
<protein>
    <submittedName>
        <fullName evidence="1">Membrane-associated protein, putative</fullName>
    </submittedName>
</protein>
<gene>
    <name evidence="1" type="ORF">BSAL_22135</name>
</gene>
<evidence type="ECO:0000313" key="1">
    <source>
        <dbReference type="EMBL" id="CUG89575.1"/>
    </source>
</evidence>
<organism evidence="1 2">
    <name type="scientific">Bodo saltans</name>
    <name type="common">Flagellated protozoan</name>
    <dbReference type="NCBI Taxonomy" id="75058"/>
    <lineage>
        <taxon>Eukaryota</taxon>
        <taxon>Discoba</taxon>
        <taxon>Euglenozoa</taxon>
        <taxon>Kinetoplastea</taxon>
        <taxon>Metakinetoplastina</taxon>
        <taxon>Eubodonida</taxon>
        <taxon>Bodonidae</taxon>
        <taxon>Bodo</taxon>
    </lineage>
</organism>
<evidence type="ECO:0000313" key="2">
    <source>
        <dbReference type="Proteomes" id="UP000051952"/>
    </source>
</evidence>
<sequence>MMSRKRKVKSSTTTNAVAFHRPWYDLLLVVALLLACGSLCCRMAVSETHLFGFGHKKSVDGLSNLLDVRQRRQAPLRMDPVLGTTVALEHLRSRQAKKIFIRTHVNCHRMCGCRTWRLRSFKCELSELRKCFVRCPLTFEYVRVEYHIVFLEYFQRNVPNEQHSRKYKFSVRITGVQREFRRQPHCCVQQ</sequence>
<proteinExistence type="predicted"/>
<name>A0A0S4JH69_BODSA</name>
<reference evidence="2" key="1">
    <citation type="submission" date="2015-09" db="EMBL/GenBank/DDBJ databases">
        <authorList>
            <consortium name="Pathogen Informatics"/>
        </authorList>
    </citation>
    <scope>NUCLEOTIDE SEQUENCE [LARGE SCALE GENOMIC DNA]</scope>
    <source>
        <strain evidence="2">Lake Konstanz</strain>
    </source>
</reference>
<dbReference type="EMBL" id="CYKH01001750">
    <property type="protein sequence ID" value="CUG89575.1"/>
    <property type="molecule type" value="Genomic_DNA"/>
</dbReference>
<dbReference type="Proteomes" id="UP000051952">
    <property type="component" value="Unassembled WGS sequence"/>
</dbReference>
<dbReference type="VEuPathDB" id="TriTrypDB:BSAL_22135"/>